<evidence type="ECO:0000313" key="3">
    <source>
        <dbReference type="EMBL" id="KAE9634011.1"/>
    </source>
</evidence>
<dbReference type="OrthoDB" id="369902at2"/>
<comment type="caution">
    <text evidence="3">The sequence shown here is derived from an EMBL/GenBank/DDBJ whole genome shotgun (WGS) entry which is preliminary data.</text>
</comment>
<keyword evidence="1" id="KW-0812">Transmembrane</keyword>
<keyword evidence="1" id="KW-0472">Membrane</keyword>
<dbReference type="InterPro" id="IPR009936">
    <property type="entry name" value="DUF1468"/>
</dbReference>
<dbReference type="Pfam" id="PF07331">
    <property type="entry name" value="TctB"/>
    <property type="match status" value="1"/>
</dbReference>
<feature type="transmembrane region" description="Helical" evidence="1">
    <location>
        <begin position="43"/>
        <end position="64"/>
    </location>
</feature>
<keyword evidence="4" id="KW-1185">Reference proteome</keyword>
<dbReference type="EMBL" id="WSLF01000006">
    <property type="protein sequence ID" value="KAE9634011.1"/>
    <property type="molecule type" value="Genomic_DNA"/>
</dbReference>
<accession>A0A7C8HEC5</accession>
<dbReference type="AlphaFoldDB" id="A0A7C8HEC5"/>
<organism evidence="3 4">
    <name type="scientific">Defluviitalea raffinosedens</name>
    <dbReference type="NCBI Taxonomy" id="1450156"/>
    <lineage>
        <taxon>Bacteria</taxon>
        <taxon>Bacillati</taxon>
        <taxon>Bacillota</taxon>
        <taxon>Clostridia</taxon>
        <taxon>Lachnospirales</taxon>
        <taxon>Defluviitaleaceae</taxon>
        <taxon>Defluviitalea</taxon>
    </lineage>
</organism>
<reference evidence="3 4" key="1">
    <citation type="submission" date="2019-12" db="EMBL/GenBank/DDBJ databases">
        <title>Defluviitalea raffinosedens, isolated from a biogas fermenter, genome sequencing and characterization.</title>
        <authorList>
            <person name="Rettenmaier R."/>
            <person name="Schneider M."/>
            <person name="Neuhaus K."/>
            <person name="Liebl W."/>
            <person name="Zverlov V."/>
        </authorList>
    </citation>
    <scope>NUCLEOTIDE SEQUENCE [LARGE SCALE GENOMIC DNA]</scope>
    <source>
        <strain evidence="3 4">249c-K6</strain>
    </source>
</reference>
<name>A0A7C8HEC5_9FIRM</name>
<proteinExistence type="predicted"/>
<evidence type="ECO:0000259" key="2">
    <source>
        <dbReference type="Pfam" id="PF07331"/>
    </source>
</evidence>
<keyword evidence="1" id="KW-1133">Transmembrane helix</keyword>
<feature type="transmembrane region" description="Helical" evidence="1">
    <location>
        <begin position="117"/>
        <end position="138"/>
    </location>
</feature>
<evidence type="ECO:0000313" key="4">
    <source>
        <dbReference type="Proteomes" id="UP000483018"/>
    </source>
</evidence>
<evidence type="ECO:0000256" key="1">
    <source>
        <dbReference type="SAM" id="Phobius"/>
    </source>
</evidence>
<gene>
    <name evidence="3" type="ORF">GND95_07770</name>
</gene>
<protein>
    <submittedName>
        <fullName evidence="3">Tripartite tricarboxylate transporter TctB family protein</fullName>
    </submittedName>
</protein>
<dbReference type="Proteomes" id="UP000483018">
    <property type="component" value="Unassembled WGS sequence"/>
</dbReference>
<dbReference type="RefSeq" id="WP_158740294.1">
    <property type="nucleotide sequence ID" value="NZ_JAFBEP010000008.1"/>
</dbReference>
<feature type="transmembrane region" description="Helical" evidence="1">
    <location>
        <begin position="12"/>
        <end position="31"/>
    </location>
</feature>
<feature type="domain" description="DUF1468" evidence="2">
    <location>
        <begin position="12"/>
        <end position="141"/>
    </location>
</feature>
<feature type="transmembrane region" description="Helical" evidence="1">
    <location>
        <begin position="76"/>
        <end position="105"/>
    </location>
</feature>
<sequence length="149" mass="16399">MTSSITKRILPLIFVVMGLIFAVLGFTQFGFWSDANGPMPGFFPSIMAIVMVLSGIASFIQSLKDTEAVEYKPDEFLVIAGGIGIFVATFIIGLVPTIFLYVILWLKLVEKSSWKPILIVLAIVAFITIGVFGMWLGIQFPMGIFENIL</sequence>